<feature type="coiled-coil region" evidence="6">
    <location>
        <begin position="974"/>
        <end position="1014"/>
    </location>
</feature>
<keyword evidence="11" id="KW-1185">Reference proteome</keyword>
<comment type="subunit">
    <text evidence="6">Homodimer.</text>
</comment>
<dbReference type="GO" id="GO:0030261">
    <property type="term" value="P:chromosome condensation"/>
    <property type="evidence" value="ECO:0007669"/>
    <property type="project" value="InterPro"/>
</dbReference>
<keyword evidence="2 6" id="KW-0547">Nucleotide-binding</keyword>
<dbReference type="HAMAP" id="MF_01894">
    <property type="entry name" value="Smc_prok"/>
    <property type="match status" value="1"/>
</dbReference>
<dbReference type="PIRSF" id="PIRSF005719">
    <property type="entry name" value="SMC"/>
    <property type="match status" value="1"/>
</dbReference>
<dbReference type="InterPro" id="IPR010935">
    <property type="entry name" value="SMC_hinge"/>
</dbReference>
<feature type="compositionally biased region" description="Basic and acidic residues" evidence="7">
    <location>
        <begin position="891"/>
        <end position="912"/>
    </location>
</feature>
<dbReference type="Proteomes" id="UP000266091">
    <property type="component" value="Unassembled WGS sequence"/>
</dbReference>
<dbReference type="GO" id="GO:0005737">
    <property type="term" value="C:cytoplasm"/>
    <property type="evidence" value="ECO:0007669"/>
    <property type="project" value="UniProtKB-SubCell"/>
</dbReference>
<name>A0A388SCE5_9BURK</name>
<organism evidence="10 11">
    <name type="scientific">Mesosutterella multiformis</name>
    <dbReference type="NCBI Taxonomy" id="2259133"/>
    <lineage>
        <taxon>Bacteria</taxon>
        <taxon>Pseudomonadati</taxon>
        <taxon>Pseudomonadota</taxon>
        <taxon>Betaproteobacteria</taxon>
        <taxon>Burkholderiales</taxon>
        <taxon>Sutterellaceae</taxon>
        <taxon>Mesosutterella</taxon>
    </lineage>
</organism>
<dbReference type="EMBL" id="BGZJ01000001">
    <property type="protein sequence ID" value="GBO93896.1"/>
    <property type="molecule type" value="Genomic_DNA"/>
</dbReference>
<reference evidence="10 11" key="1">
    <citation type="journal article" date="2018" name="Int. J. Syst. Evol. Microbiol.">
        <title>Mesosutterella multiformis gen. nov., sp. nov., a member of the family Sutterellaceae and Sutterella megalosphaeroides sp. nov., isolated from human faeces.</title>
        <authorList>
            <person name="Sakamoto M."/>
            <person name="Ikeyama N."/>
            <person name="Kunihiro T."/>
            <person name="Iino T."/>
            <person name="Yuki M."/>
            <person name="Ohkuma M."/>
        </authorList>
    </citation>
    <scope>NUCLEOTIDE SEQUENCE [LARGE SCALE GENOMIC DNA]</scope>
    <source>
        <strain evidence="10 11">4NBBH2</strain>
    </source>
</reference>
<dbReference type="AlphaFoldDB" id="A0A388SCE5"/>
<evidence type="ECO:0000256" key="7">
    <source>
        <dbReference type="SAM" id="MobiDB-lite"/>
    </source>
</evidence>
<feature type="domain" description="SMC hinge" evidence="9">
    <location>
        <begin position="526"/>
        <end position="623"/>
    </location>
</feature>
<protein>
    <recommendedName>
        <fullName evidence="6">Chromosome partition protein Smc</fullName>
    </recommendedName>
</protein>
<dbReference type="InterPro" id="IPR036277">
    <property type="entry name" value="SMC_hinge_sf"/>
</dbReference>
<evidence type="ECO:0000259" key="9">
    <source>
        <dbReference type="Pfam" id="PF06470"/>
    </source>
</evidence>
<feature type="compositionally biased region" description="Basic and acidic residues" evidence="7">
    <location>
        <begin position="323"/>
        <end position="351"/>
    </location>
</feature>
<evidence type="ECO:0000256" key="1">
    <source>
        <dbReference type="ARBA" id="ARBA00022490"/>
    </source>
</evidence>
<dbReference type="Pfam" id="PF02463">
    <property type="entry name" value="SMC_N"/>
    <property type="match status" value="1"/>
</dbReference>
<dbReference type="InterPro" id="IPR027417">
    <property type="entry name" value="P-loop_NTPase"/>
</dbReference>
<feature type="domain" description="RecF/RecN/SMC N-terminal" evidence="8">
    <location>
        <begin position="3"/>
        <end position="1153"/>
    </location>
</feature>
<dbReference type="GO" id="GO:0003677">
    <property type="term" value="F:DNA binding"/>
    <property type="evidence" value="ECO:0007669"/>
    <property type="project" value="UniProtKB-UniRule"/>
</dbReference>
<dbReference type="Gene3D" id="3.40.50.300">
    <property type="entry name" value="P-loop containing nucleotide triphosphate hydrolases"/>
    <property type="match status" value="2"/>
</dbReference>
<evidence type="ECO:0000256" key="4">
    <source>
        <dbReference type="ARBA" id="ARBA00023054"/>
    </source>
</evidence>
<comment type="similarity">
    <text evidence="6">Belongs to the SMC family.</text>
</comment>
<feature type="coiled-coil region" evidence="6">
    <location>
        <begin position="171"/>
        <end position="198"/>
    </location>
</feature>
<dbReference type="InterPro" id="IPR003395">
    <property type="entry name" value="RecF/RecN/SMC_N"/>
</dbReference>
<dbReference type="SUPFAM" id="SSF52540">
    <property type="entry name" value="P-loop containing nucleoside triphosphate hydrolases"/>
    <property type="match status" value="1"/>
</dbReference>
<evidence type="ECO:0000256" key="3">
    <source>
        <dbReference type="ARBA" id="ARBA00022840"/>
    </source>
</evidence>
<keyword evidence="4 6" id="KW-0175">Coiled coil</keyword>
<keyword evidence="1 6" id="KW-0963">Cytoplasm</keyword>
<keyword evidence="3 6" id="KW-0067">ATP-binding</keyword>
<comment type="domain">
    <text evidence="6">Contains large globular domains required for ATP hydrolysis at each terminus and a third globular domain forming a flexible hinge near the middle of the molecule. These domains are separated by coiled-coil structures.</text>
</comment>
<feature type="compositionally biased region" description="Basic and acidic residues" evidence="7">
    <location>
        <begin position="436"/>
        <end position="468"/>
    </location>
</feature>
<feature type="binding site" evidence="6">
    <location>
        <begin position="32"/>
        <end position="39"/>
    </location>
    <ligand>
        <name>ATP</name>
        <dbReference type="ChEBI" id="CHEBI:30616"/>
    </ligand>
</feature>
<feature type="compositionally biased region" description="Low complexity" evidence="7">
    <location>
        <begin position="474"/>
        <end position="483"/>
    </location>
</feature>
<dbReference type="PANTHER" id="PTHR43977">
    <property type="entry name" value="STRUCTURAL MAINTENANCE OF CHROMOSOMES PROTEIN 3"/>
    <property type="match status" value="1"/>
</dbReference>
<evidence type="ECO:0000256" key="2">
    <source>
        <dbReference type="ARBA" id="ARBA00022741"/>
    </source>
</evidence>
<comment type="subcellular location">
    <subcellularLocation>
        <location evidence="6">Cytoplasm</location>
    </subcellularLocation>
</comment>
<dbReference type="OrthoDB" id="9808768at2"/>
<feature type="region of interest" description="Disordered" evidence="7">
    <location>
        <begin position="420"/>
        <end position="483"/>
    </location>
</feature>
<dbReference type="RefSeq" id="WP_116270183.1">
    <property type="nucleotide sequence ID" value="NZ_BGZJ01000001.1"/>
</dbReference>
<dbReference type="CDD" id="cd03278">
    <property type="entry name" value="ABC_SMC_barmotin"/>
    <property type="match status" value="1"/>
</dbReference>
<dbReference type="GO" id="GO:0005524">
    <property type="term" value="F:ATP binding"/>
    <property type="evidence" value="ECO:0007669"/>
    <property type="project" value="UniProtKB-UniRule"/>
</dbReference>
<gene>
    <name evidence="6 10" type="primary">smc</name>
    <name evidence="10" type="ORF">MESMUL_12500</name>
</gene>
<dbReference type="GO" id="GO:0006260">
    <property type="term" value="P:DNA replication"/>
    <property type="evidence" value="ECO:0007669"/>
    <property type="project" value="UniProtKB-UniRule"/>
</dbReference>
<accession>A0A388SCE5</accession>
<dbReference type="GO" id="GO:0016887">
    <property type="term" value="F:ATP hydrolysis activity"/>
    <property type="evidence" value="ECO:0007669"/>
    <property type="project" value="InterPro"/>
</dbReference>
<sequence>MRLRQVKISGFKSFADPTVIEFPSGFVGIVGPNGCGKSNVIDAVRWVMGETRAGELRATSSMLELIFAGSEGRAPAGRASVEMTLDNSDGTLTGPWGAYAEVAIRRTLTRDGQSAYFINNQPVRRRDVQDIFMGTGLMPHSYAIISQGMISSFVKAKPEELRFYFEEAAGVSRYKERRREAESRLASTRANLDRVADLQEVRKSDIERLSAEAELAGKWSTLNNRKEMLAGVWLSLQERDAIAARDRIAAKIAEAVADIESGRAEKSALEKESVELSLSLTVAKQDEDAKRDALNRLNMELARTQSAIAAIVEKKKLLTDRVTRDSAKLSRAGEEASAAERRAEELTKEADSLSEEAESIAEDAAATDERAAEAKKYWESAKEASKRAADEERLAQKSLTEVNFREQALEREKRELEARIEKLESEASGGTGTAGRESELEEAKITAEERASDLEEREAALEEARDAASEADEAAAAAAEEKASASATLSEATARLQALEEIQQKARAEGKLEAWAAAHGLSRYEKILDGAEIETGWAKAVEAALSGRIPAYLTENLDSAGILAQDTPPGRFAIASREGAADAPADRTGTLAAKVRGSGASASVLATWLSRFRTAESLDDAVRQSTDGGVPVITRDGHIAERGAVLFWAEENPLAGSLEREEEIRQLKAEQSGASERYQAILADVLETGKARDAATATLRSAEASLERARRDYHSAALRAEELESEVGAWKKRAGQIRTDLEEAKKRLGEIDAEYEEAESLFEELDSRLATASQASQDAEMAEEAARNAMDEASRASRDAASRITLLRTNAAHALERAGDARQSALKLSSEEAELTASIEETRAMLEELDEDAERDGLQDVLAKQADSEAELQTAQKKTAELTEKLSEINRKKDSITESERPKQERIGEMKVKQGSTEAELQALTNQIAERRVDRAASLREAETGGWKTQGVRNEIGRIENDIEALGPVNHAALEHLEAAKKALEMTEHQVEDLNEAIATLEEAIRKIDAETRAVLKDTFDQVNSNFKDLFSRIFGGGEASLELIGDEILEAGIEIRAQPPGKRNASVKLLSGGEQALTATALVFAMFRLNPAPFCLLDEVDAPLDEANQLRLANMVQQMSSATQFIAITHNRITMEKAGQLIGVTMREPGVSRVVSVDLREAVNYAGGGEGAPA</sequence>
<feature type="compositionally biased region" description="Acidic residues" evidence="7">
    <location>
        <begin position="352"/>
        <end position="361"/>
    </location>
</feature>
<evidence type="ECO:0000313" key="11">
    <source>
        <dbReference type="Proteomes" id="UP000266091"/>
    </source>
</evidence>
<dbReference type="InterPro" id="IPR011890">
    <property type="entry name" value="SMC_prok"/>
</dbReference>
<dbReference type="GO" id="GO:0007059">
    <property type="term" value="P:chromosome segregation"/>
    <property type="evidence" value="ECO:0007669"/>
    <property type="project" value="UniProtKB-UniRule"/>
</dbReference>
<dbReference type="GO" id="GO:0005694">
    <property type="term" value="C:chromosome"/>
    <property type="evidence" value="ECO:0007669"/>
    <property type="project" value="InterPro"/>
</dbReference>
<evidence type="ECO:0000256" key="6">
    <source>
        <dbReference type="HAMAP-Rule" id="MF_01894"/>
    </source>
</evidence>
<comment type="function">
    <text evidence="6">Required for chromosome condensation and partitioning.</text>
</comment>
<dbReference type="SUPFAM" id="SSF75553">
    <property type="entry name" value="Smc hinge domain"/>
    <property type="match status" value="1"/>
</dbReference>
<feature type="coiled-coil region" evidence="6">
    <location>
        <begin position="692"/>
        <end position="799"/>
    </location>
</feature>
<keyword evidence="5 6" id="KW-0238">DNA-binding</keyword>
<dbReference type="GO" id="GO:0007062">
    <property type="term" value="P:sister chromatid cohesion"/>
    <property type="evidence" value="ECO:0007669"/>
    <property type="project" value="InterPro"/>
</dbReference>
<feature type="region of interest" description="Disordered" evidence="7">
    <location>
        <begin position="323"/>
        <end position="372"/>
    </location>
</feature>
<comment type="caution">
    <text evidence="10">The sequence shown here is derived from an EMBL/GenBank/DDBJ whole genome shotgun (WGS) entry which is preliminary data.</text>
</comment>
<dbReference type="NCBIfam" id="TIGR02168">
    <property type="entry name" value="SMC_prok_B"/>
    <property type="match status" value="1"/>
</dbReference>
<evidence type="ECO:0000256" key="5">
    <source>
        <dbReference type="ARBA" id="ARBA00023125"/>
    </source>
</evidence>
<dbReference type="InterPro" id="IPR024704">
    <property type="entry name" value="SMC"/>
</dbReference>
<dbReference type="Pfam" id="PF06470">
    <property type="entry name" value="SMC_hinge"/>
    <property type="match status" value="1"/>
</dbReference>
<proteinExistence type="inferred from homology"/>
<evidence type="ECO:0000313" key="10">
    <source>
        <dbReference type="EMBL" id="GBO93896.1"/>
    </source>
</evidence>
<dbReference type="SUPFAM" id="SSF57997">
    <property type="entry name" value="Tropomyosin"/>
    <property type="match status" value="1"/>
</dbReference>
<evidence type="ECO:0000259" key="8">
    <source>
        <dbReference type="Pfam" id="PF02463"/>
    </source>
</evidence>
<feature type="region of interest" description="Disordered" evidence="7">
    <location>
        <begin position="891"/>
        <end position="917"/>
    </location>
</feature>